<dbReference type="EMBL" id="LNXW01000013">
    <property type="protein sequence ID" value="KTC79570.1"/>
    <property type="molecule type" value="Genomic_DNA"/>
</dbReference>
<evidence type="ECO:0000313" key="5">
    <source>
        <dbReference type="Proteomes" id="UP000277577"/>
    </source>
</evidence>
<feature type="region of interest" description="Disordered" evidence="1">
    <location>
        <begin position="1"/>
        <end position="47"/>
    </location>
</feature>
<reference evidence="2 4" key="1">
    <citation type="submission" date="2015-11" db="EMBL/GenBank/DDBJ databases">
        <title>Genomic analysis of 38 Legionella species identifies large and diverse effector repertoires.</title>
        <authorList>
            <person name="Burstein D."/>
            <person name="Amaro F."/>
            <person name="Zusman T."/>
            <person name="Lifshitz Z."/>
            <person name="Cohen O."/>
            <person name="Gilbert J.A."/>
            <person name="Pupko T."/>
            <person name="Shuman H.A."/>
            <person name="Segal G."/>
        </authorList>
    </citation>
    <scope>NUCLEOTIDE SEQUENCE [LARGE SCALE GENOMIC DNA]</scope>
    <source>
        <strain evidence="2 4">ORW</strain>
    </source>
</reference>
<keyword evidence="5" id="KW-1185">Reference proteome</keyword>
<dbReference type="Proteomes" id="UP000277577">
    <property type="component" value="Chromosome"/>
</dbReference>
<evidence type="ECO:0000256" key="1">
    <source>
        <dbReference type="SAM" id="MobiDB-lite"/>
    </source>
</evidence>
<evidence type="ECO:0000313" key="4">
    <source>
        <dbReference type="Proteomes" id="UP000054921"/>
    </source>
</evidence>
<feature type="region of interest" description="Disordered" evidence="1">
    <location>
        <begin position="118"/>
        <end position="146"/>
    </location>
</feature>
<organism evidence="2 4">
    <name type="scientific">Legionella cherrii</name>
    <dbReference type="NCBI Taxonomy" id="28084"/>
    <lineage>
        <taxon>Bacteria</taxon>
        <taxon>Pseudomonadati</taxon>
        <taxon>Pseudomonadota</taxon>
        <taxon>Gammaproteobacteria</taxon>
        <taxon>Legionellales</taxon>
        <taxon>Legionellaceae</taxon>
        <taxon>Legionella</taxon>
    </lineage>
</organism>
<feature type="compositionally biased region" description="Polar residues" evidence="1">
    <location>
        <begin position="12"/>
        <end position="35"/>
    </location>
</feature>
<evidence type="ECO:0000313" key="2">
    <source>
        <dbReference type="EMBL" id="KTC79570.1"/>
    </source>
</evidence>
<reference evidence="3 5" key="2">
    <citation type="submission" date="2018-12" db="EMBL/GenBank/DDBJ databases">
        <authorList>
            <consortium name="Pathogen Informatics"/>
        </authorList>
    </citation>
    <scope>NUCLEOTIDE SEQUENCE [LARGE SCALE GENOMIC DNA]</scope>
    <source>
        <strain evidence="3 5">NCTC11976</strain>
    </source>
</reference>
<evidence type="ECO:0000313" key="3">
    <source>
        <dbReference type="EMBL" id="VEB37537.1"/>
    </source>
</evidence>
<dbReference type="AlphaFoldDB" id="A0A0W0S899"/>
<name>A0A0W0S899_9GAMM</name>
<proteinExistence type="predicted"/>
<dbReference type="Proteomes" id="UP000054921">
    <property type="component" value="Unassembled WGS sequence"/>
</dbReference>
<gene>
    <name evidence="2" type="ORF">Lche_1590</name>
    <name evidence="3" type="ORF">NCTC11976_02267</name>
</gene>
<dbReference type="OrthoDB" id="5637541at2"/>
<sequence length="269" mass="29506">MFSFLRSKKVDSANTSLSNSNPQKDMESSTTNLNPVTPIKETKSTEPPKNTWVFIWDMTANKVGHAAIQVGGSKPKMKDEDPGEYASIHPDTIPSTGLTAVLPLPAHIATNLSDDMETLGTSNNTNLDTDRPVQVNPSQDAKPLPPDHVYQYKNLNTPVMSEHIKKTEEKVKAGEVGYQLLPNINLVKFFKDSSAFVNQDPIDVELYRRRVMQETTNNPVYNCTTLVSEILNKGGLPVSHSSVKPWGITPNGLSSELSDSSESSQGPKI</sequence>
<protein>
    <submittedName>
        <fullName evidence="2">Uncharacterized protein</fullName>
    </submittedName>
</protein>
<dbReference type="PATRIC" id="fig|28084.5.peg.1725"/>
<dbReference type="EMBL" id="LR134173">
    <property type="protein sequence ID" value="VEB37537.1"/>
    <property type="molecule type" value="Genomic_DNA"/>
</dbReference>
<accession>A0A0W0S899</accession>
<dbReference type="RefSeq" id="WP_028380551.1">
    <property type="nucleotide sequence ID" value="NZ_CAAAIT010000001.1"/>
</dbReference>